<evidence type="ECO:0000256" key="1">
    <source>
        <dbReference type="SAM" id="SignalP"/>
    </source>
</evidence>
<keyword evidence="1" id="KW-0732">Signal</keyword>
<evidence type="ECO:0000313" key="4">
    <source>
        <dbReference type="Proteomes" id="UP000223606"/>
    </source>
</evidence>
<dbReference type="Proteomes" id="UP000223606">
    <property type="component" value="Chromosome 1"/>
</dbReference>
<evidence type="ECO:0000259" key="2">
    <source>
        <dbReference type="Pfam" id="PF09917"/>
    </source>
</evidence>
<gene>
    <name evidence="3" type="ORF">HDIA_2098</name>
</gene>
<dbReference type="PANTHER" id="PTHR36919">
    <property type="entry name" value="BLR1215 PROTEIN"/>
    <property type="match status" value="1"/>
</dbReference>
<feature type="chain" id="PRO_5012903424" description="DUF2147 domain-containing protein" evidence="1">
    <location>
        <begin position="21"/>
        <end position="129"/>
    </location>
</feature>
<accession>A0A2C9D646</accession>
<dbReference type="Pfam" id="PF09917">
    <property type="entry name" value="DUF2147"/>
    <property type="match status" value="1"/>
</dbReference>
<evidence type="ECO:0000313" key="3">
    <source>
        <dbReference type="EMBL" id="SON55639.1"/>
    </source>
</evidence>
<feature type="domain" description="DUF2147" evidence="2">
    <location>
        <begin position="29"/>
        <end position="124"/>
    </location>
</feature>
<protein>
    <recommendedName>
        <fullName evidence="2">DUF2147 domain-containing protein</fullName>
    </recommendedName>
</protein>
<name>A0A2C9D646_9HYPH</name>
<proteinExistence type="predicted"/>
<dbReference type="RefSeq" id="WP_099556119.1">
    <property type="nucleotide sequence ID" value="NZ_LT960614.1"/>
</dbReference>
<dbReference type="AlphaFoldDB" id="A0A2C9D646"/>
<dbReference type="OrthoDB" id="9811671at2"/>
<dbReference type="PANTHER" id="PTHR36919:SF2">
    <property type="entry name" value="BLL6627 PROTEIN"/>
    <property type="match status" value="1"/>
</dbReference>
<reference evidence="4" key="1">
    <citation type="submission" date="2017-09" db="EMBL/GenBank/DDBJ databases">
        <title>Genome sequence of Nannocystis excedens DSM 71.</title>
        <authorList>
            <person name="Blom J."/>
        </authorList>
    </citation>
    <scope>NUCLEOTIDE SEQUENCE [LARGE SCALE GENOMIC DNA]</scope>
    <source>
        <strain evidence="4">type strain: E19</strain>
    </source>
</reference>
<feature type="signal peptide" evidence="1">
    <location>
        <begin position="1"/>
        <end position="20"/>
    </location>
</feature>
<sequence>MLRWTVVSAMAIIVAGSAQARSVDPDFSGVWMRGDGNARVKIAACGQDICATNVWVGDTSKGEEVGDRLVLDVAPQSASTLKGKAYDVKRDLTYAITITVRDRTMKTRGCVLLGIVCKTASWTRLGDAY</sequence>
<keyword evidence="4" id="KW-1185">Reference proteome</keyword>
<dbReference type="KEGG" id="hdi:HDIA_2098"/>
<organism evidence="3 4">
    <name type="scientific">Hartmannibacter diazotrophicus</name>
    <dbReference type="NCBI Taxonomy" id="1482074"/>
    <lineage>
        <taxon>Bacteria</taxon>
        <taxon>Pseudomonadati</taxon>
        <taxon>Pseudomonadota</taxon>
        <taxon>Alphaproteobacteria</taxon>
        <taxon>Hyphomicrobiales</taxon>
        <taxon>Pleomorphomonadaceae</taxon>
        <taxon>Hartmannibacter</taxon>
    </lineage>
</organism>
<dbReference type="InterPro" id="IPR019223">
    <property type="entry name" value="DUF2147"/>
</dbReference>
<dbReference type="Gene3D" id="2.40.128.520">
    <property type="match status" value="1"/>
</dbReference>
<dbReference type="EMBL" id="LT960614">
    <property type="protein sequence ID" value="SON55639.1"/>
    <property type="molecule type" value="Genomic_DNA"/>
</dbReference>